<reference evidence="1" key="1">
    <citation type="journal article" date="2021" name="Proc. Natl. Acad. Sci. U.S.A.">
        <title>A Catalog of Tens of Thousands of Viruses from Human Metagenomes Reveals Hidden Associations with Chronic Diseases.</title>
        <authorList>
            <person name="Tisza M.J."/>
            <person name="Buck C.B."/>
        </authorList>
    </citation>
    <scope>NUCLEOTIDE SEQUENCE</scope>
    <source>
        <strain evidence="1">CtZkC8</strain>
    </source>
</reference>
<protein>
    <submittedName>
        <fullName evidence="1">Uncharacterized protein</fullName>
    </submittedName>
</protein>
<evidence type="ECO:0000313" key="1">
    <source>
        <dbReference type="EMBL" id="DAF91919.1"/>
    </source>
</evidence>
<proteinExistence type="predicted"/>
<organism evidence="1">
    <name type="scientific">Podoviridae sp. ctZkC8</name>
    <dbReference type="NCBI Taxonomy" id="2825259"/>
    <lineage>
        <taxon>Viruses</taxon>
        <taxon>Duplodnaviria</taxon>
        <taxon>Heunggongvirae</taxon>
        <taxon>Uroviricota</taxon>
        <taxon>Caudoviricetes</taxon>
    </lineage>
</organism>
<name>A0A8S5UBP4_9CAUD</name>
<sequence>MMILNSDYRYLVIYSYPFPRGDWGVLPAGGTPRGLTLSKLGSIPSYEQV</sequence>
<accession>A0A8S5UBP4</accession>
<dbReference type="EMBL" id="BK016062">
    <property type="protein sequence ID" value="DAF91919.1"/>
    <property type="molecule type" value="Genomic_DNA"/>
</dbReference>